<dbReference type="Gene3D" id="1.20.1280.50">
    <property type="match status" value="1"/>
</dbReference>
<comment type="caution">
    <text evidence="1">The sequence shown here is derived from an EMBL/GenBank/DDBJ whole genome shotgun (WGS) entry which is preliminary data.</text>
</comment>
<reference evidence="1" key="1">
    <citation type="journal article" date="2020" name="New Phytol.">
        <title>Comparative genomics reveals dynamic genome evolution in host specialist ectomycorrhizal fungi.</title>
        <authorList>
            <person name="Lofgren L.A."/>
            <person name="Nguyen N.H."/>
            <person name="Vilgalys R."/>
            <person name="Ruytinx J."/>
            <person name="Liao H.L."/>
            <person name="Branco S."/>
            <person name="Kuo A."/>
            <person name="LaButti K."/>
            <person name="Lipzen A."/>
            <person name="Andreopoulos W."/>
            <person name="Pangilinan J."/>
            <person name="Riley R."/>
            <person name="Hundley H."/>
            <person name="Na H."/>
            <person name="Barry K."/>
            <person name="Grigoriev I.V."/>
            <person name="Stajich J.E."/>
            <person name="Kennedy P.G."/>
        </authorList>
    </citation>
    <scope>NUCLEOTIDE SEQUENCE</scope>
    <source>
        <strain evidence="1">MN1</strain>
    </source>
</reference>
<dbReference type="EMBL" id="JABBWG010000031">
    <property type="protein sequence ID" value="KAG1810828.1"/>
    <property type="molecule type" value="Genomic_DNA"/>
</dbReference>
<organism evidence="1 2">
    <name type="scientific">Suillus subaureus</name>
    <dbReference type="NCBI Taxonomy" id="48587"/>
    <lineage>
        <taxon>Eukaryota</taxon>
        <taxon>Fungi</taxon>
        <taxon>Dikarya</taxon>
        <taxon>Basidiomycota</taxon>
        <taxon>Agaricomycotina</taxon>
        <taxon>Agaricomycetes</taxon>
        <taxon>Agaricomycetidae</taxon>
        <taxon>Boletales</taxon>
        <taxon>Suillineae</taxon>
        <taxon>Suillaceae</taxon>
        <taxon>Suillus</taxon>
    </lineage>
</organism>
<evidence type="ECO:0008006" key="3">
    <source>
        <dbReference type="Google" id="ProtNLM"/>
    </source>
</evidence>
<dbReference type="OrthoDB" id="2672002at2759"/>
<dbReference type="GeneID" id="64634722"/>
<evidence type="ECO:0000313" key="2">
    <source>
        <dbReference type="Proteomes" id="UP000807769"/>
    </source>
</evidence>
<protein>
    <recommendedName>
        <fullName evidence="3">F-box domain-containing protein</fullName>
    </recommendedName>
</protein>
<gene>
    <name evidence="1" type="ORF">BJ212DRAFT_1483956</name>
</gene>
<keyword evidence="2" id="KW-1185">Reference proteome</keyword>
<evidence type="ECO:0000313" key="1">
    <source>
        <dbReference type="EMBL" id="KAG1810828.1"/>
    </source>
</evidence>
<dbReference type="AlphaFoldDB" id="A0A9P7JA85"/>
<dbReference type="Proteomes" id="UP000807769">
    <property type="component" value="Unassembled WGS sequence"/>
</dbReference>
<name>A0A9P7JA85_9AGAM</name>
<proteinExistence type="predicted"/>
<accession>A0A9P7JA85</accession>
<dbReference type="RefSeq" id="XP_041189608.1">
    <property type="nucleotide sequence ID" value="XM_041340706.1"/>
</dbReference>
<sequence>MASSYVVPLSDDILLMIFKLVREEDQVVFDNYLQEENAFIGRHWDDWGEEFDCDYEQWQFELADHLSAGNIDDSPPRSTLLKAMGVCKHWYSLLYQTPSMWIVLEISFREGAAALEHARTFLQRSGSNPIQITLLWDHPTWIVPVPKDDIASGGGGLPPPSREEIMAGVYLGLVIQELYAHVHRWREFTLRTTSITHTYQALSLMSRPSIHPAHSLEKLHLQFIHNPRHAAHHVNEPSLFPGSAPPIRDLLLFGSKLDLAIIVHAVI</sequence>